<dbReference type="Proteomes" id="UP001237642">
    <property type="component" value="Unassembled WGS sequence"/>
</dbReference>
<reference evidence="2" key="1">
    <citation type="submission" date="2023-02" db="EMBL/GenBank/DDBJ databases">
        <title>Genome of toxic invasive species Heracleum sosnowskyi carries increased number of genes despite the absence of recent whole-genome duplications.</title>
        <authorList>
            <person name="Schelkunov M."/>
            <person name="Shtratnikova V."/>
            <person name="Makarenko M."/>
            <person name="Klepikova A."/>
            <person name="Omelchenko D."/>
            <person name="Novikova G."/>
            <person name="Obukhova E."/>
            <person name="Bogdanov V."/>
            <person name="Penin A."/>
            <person name="Logacheva M."/>
        </authorList>
    </citation>
    <scope>NUCLEOTIDE SEQUENCE</scope>
    <source>
        <strain evidence="2">Hsosn_3</strain>
        <tissue evidence="2">Leaf</tissue>
    </source>
</reference>
<comment type="caution">
    <text evidence="2">The sequence shown here is derived from an EMBL/GenBank/DDBJ whole genome shotgun (WGS) entry which is preliminary data.</text>
</comment>
<protein>
    <recommendedName>
        <fullName evidence="4">Transposase</fullName>
    </recommendedName>
</protein>
<proteinExistence type="predicted"/>
<name>A0AAD8M6L3_9APIA</name>
<evidence type="ECO:0008006" key="4">
    <source>
        <dbReference type="Google" id="ProtNLM"/>
    </source>
</evidence>
<dbReference type="InterPro" id="IPR004252">
    <property type="entry name" value="Probable_transposase_24"/>
</dbReference>
<dbReference type="PANTHER" id="PTHR33144:SF35">
    <property type="entry name" value="TRANSPOSASE, PTTA_EN_SPM, PLANT-RELATED"/>
    <property type="match status" value="1"/>
</dbReference>
<evidence type="ECO:0000256" key="1">
    <source>
        <dbReference type="SAM" id="MobiDB-lite"/>
    </source>
</evidence>
<feature type="region of interest" description="Disordered" evidence="1">
    <location>
        <begin position="1"/>
        <end position="163"/>
    </location>
</feature>
<dbReference type="Pfam" id="PF03004">
    <property type="entry name" value="Transposase_24"/>
    <property type="match status" value="1"/>
</dbReference>
<dbReference type="PANTHER" id="PTHR33144">
    <property type="entry name" value="OS10G0409366 PROTEIN-RELATED"/>
    <property type="match status" value="1"/>
</dbReference>
<dbReference type="AlphaFoldDB" id="A0AAD8M6L3"/>
<dbReference type="EMBL" id="JAUIZM010000010">
    <property type="protein sequence ID" value="KAK1361158.1"/>
    <property type="molecule type" value="Genomic_DNA"/>
</dbReference>
<evidence type="ECO:0000313" key="2">
    <source>
        <dbReference type="EMBL" id="KAK1361158.1"/>
    </source>
</evidence>
<keyword evidence="3" id="KW-1185">Reference proteome</keyword>
<feature type="compositionally biased region" description="Basic residues" evidence="1">
    <location>
        <begin position="124"/>
        <end position="136"/>
    </location>
</feature>
<feature type="compositionally biased region" description="Basic and acidic residues" evidence="1">
    <location>
        <begin position="191"/>
        <end position="205"/>
    </location>
</feature>
<accession>A0AAD8M6L3</accession>
<gene>
    <name evidence="2" type="ORF">POM88_045632</name>
</gene>
<organism evidence="2 3">
    <name type="scientific">Heracleum sosnowskyi</name>
    <dbReference type="NCBI Taxonomy" id="360622"/>
    <lineage>
        <taxon>Eukaryota</taxon>
        <taxon>Viridiplantae</taxon>
        <taxon>Streptophyta</taxon>
        <taxon>Embryophyta</taxon>
        <taxon>Tracheophyta</taxon>
        <taxon>Spermatophyta</taxon>
        <taxon>Magnoliopsida</taxon>
        <taxon>eudicotyledons</taxon>
        <taxon>Gunneridae</taxon>
        <taxon>Pentapetalae</taxon>
        <taxon>asterids</taxon>
        <taxon>campanulids</taxon>
        <taxon>Apiales</taxon>
        <taxon>Apiaceae</taxon>
        <taxon>Apioideae</taxon>
        <taxon>apioid superclade</taxon>
        <taxon>Tordylieae</taxon>
        <taxon>Tordyliinae</taxon>
        <taxon>Heracleum</taxon>
    </lineage>
</organism>
<feature type="compositionally biased region" description="Polar residues" evidence="1">
    <location>
        <begin position="141"/>
        <end position="151"/>
    </location>
</feature>
<sequence length="565" mass="63858">MKHTVKQMGSEKWPQDGTRKSPRLNKLGKSIDTPVMQRLTTTKRKLYCSSPRENETMGENEVQSKRTIIPPPPPPPTDYEKKGCNGPNSNRNDVAQDVSADYDPGQDAGHDANSDGDASVTPPKGRKKTNKKKLARGRAPTTRSRANSTPKPANEEAREKDETCQFVEYEISPHPDEGQGSMDAWRAMRKCQREQSEKEKARGQEKAGASASKKVVEENILPDIEEGDMEDPVPKKMRGKTRMDVVHMRSFDKRVVIGMNDDFQPIAENDKVLSELSCYLGTLAKRRVSLSYVSWRHVSKDLRQAMWNHVKERYIIPDELENWVLETIHSCWKVYKSRIKADHFTAYENDEMRLANRPGDIALETFKLLLEYWNDESVRARAKKNVASRKRYVDTHTLGPKSFAQHRYKMKKNVVADELEPCDAEKKKVVADELEPCDAEVFIETRKRVAGRMYKTNPEIITKKIDNITKKLTTGDTASDELGAKHGPNWLKGRCLKSGMSSSNPPTDTYVKELTTRIKESLASELEEKMKKAEGPGITVDVEKLCAIATSDADDGTPITRGSSF</sequence>
<feature type="region of interest" description="Disordered" evidence="1">
    <location>
        <begin position="190"/>
        <end position="213"/>
    </location>
</feature>
<evidence type="ECO:0000313" key="3">
    <source>
        <dbReference type="Proteomes" id="UP001237642"/>
    </source>
</evidence>
<feature type="compositionally biased region" description="Basic and acidic residues" evidence="1">
    <location>
        <begin position="153"/>
        <end position="163"/>
    </location>
</feature>
<reference evidence="2" key="2">
    <citation type="submission" date="2023-05" db="EMBL/GenBank/DDBJ databases">
        <authorList>
            <person name="Schelkunov M.I."/>
        </authorList>
    </citation>
    <scope>NUCLEOTIDE SEQUENCE</scope>
    <source>
        <strain evidence="2">Hsosn_3</strain>
        <tissue evidence="2">Leaf</tissue>
    </source>
</reference>